<name>A0A7W6J198_9HYPH</name>
<protein>
    <submittedName>
        <fullName evidence="1">Uncharacterized protein</fullName>
    </submittedName>
</protein>
<organism evidence="1 2">
    <name type="scientific">Gellertiella hungarica</name>
    <dbReference type="NCBI Taxonomy" id="1572859"/>
    <lineage>
        <taxon>Bacteria</taxon>
        <taxon>Pseudomonadati</taxon>
        <taxon>Pseudomonadota</taxon>
        <taxon>Alphaproteobacteria</taxon>
        <taxon>Hyphomicrobiales</taxon>
        <taxon>Rhizobiaceae</taxon>
        <taxon>Gellertiella</taxon>
    </lineage>
</organism>
<comment type="caution">
    <text evidence="1">The sequence shown here is derived from an EMBL/GenBank/DDBJ whole genome shotgun (WGS) entry which is preliminary data.</text>
</comment>
<dbReference type="EMBL" id="JACIEZ010000001">
    <property type="protein sequence ID" value="MBB4062929.1"/>
    <property type="molecule type" value="Genomic_DNA"/>
</dbReference>
<sequence>MGWFPIRITLEIRKTRTGWQAIVRVELIVK</sequence>
<evidence type="ECO:0000313" key="2">
    <source>
        <dbReference type="Proteomes" id="UP000528286"/>
    </source>
</evidence>
<keyword evidence="2" id="KW-1185">Reference proteome</keyword>
<dbReference type="AlphaFoldDB" id="A0A7W6J198"/>
<dbReference type="Proteomes" id="UP000528286">
    <property type="component" value="Unassembled WGS sequence"/>
</dbReference>
<reference evidence="1 2" key="1">
    <citation type="submission" date="2020-08" db="EMBL/GenBank/DDBJ databases">
        <title>Genomic Encyclopedia of Type Strains, Phase IV (KMG-IV): sequencing the most valuable type-strain genomes for metagenomic binning, comparative biology and taxonomic classification.</title>
        <authorList>
            <person name="Goeker M."/>
        </authorList>
    </citation>
    <scope>NUCLEOTIDE SEQUENCE [LARGE SCALE GENOMIC DNA]</scope>
    <source>
        <strain evidence="1 2">DSM 29853</strain>
    </source>
</reference>
<evidence type="ECO:0000313" key="1">
    <source>
        <dbReference type="EMBL" id="MBB4062929.1"/>
    </source>
</evidence>
<proteinExistence type="predicted"/>
<accession>A0A7W6J198</accession>
<gene>
    <name evidence="1" type="ORF">GGR23_000090</name>
</gene>